<feature type="domain" description="Uroporphyrinogen decarboxylase (URO-D)" evidence="1">
    <location>
        <begin position="6"/>
        <end position="339"/>
    </location>
</feature>
<evidence type="ECO:0000313" key="2">
    <source>
        <dbReference type="EMBL" id="MBG9986040.1"/>
    </source>
</evidence>
<dbReference type="EMBL" id="JACBXQ010000002">
    <property type="protein sequence ID" value="MBG9986040.1"/>
    <property type="molecule type" value="Genomic_DNA"/>
</dbReference>
<dbReference type="InterPro" id="IPR038071">
    <property type="entry name" value="UROD/MetE-like_sf"/>
</dbReference>
<evidence type="ECO:0000313" key="3">
    <source>
        <dbReference type="Proteomes" id="UP000721415"/>
    </source>
</evidence>
<dbReference type="PANTHER" id="PTHR47099">
    <property type="entry name" value="METHYLCOBAMIDE:COM METHYLTRANSFERASE MTBA"/>
    <property type="match status" value="1"/>
</dbReference>
<dbReference type="RefSeq" id="WP_197114961.1">
    <property type="nucleotide sequence ID" value="NZ_JACBXQ010000002.1"/>
</dbReference>
<dbReference type="Proteomes" id="UP000721415">
    <property type="component" value="Unassembled WGS sequence"/>
</dbReference>
<proteinExistence type="predicted"/>
<dbReference type="InterPro" id="IPR052024">
    <property type="entry name" value="Methanogen_methyltrans"/>
</dbReference>
<evidence type="ECO:0000259" key="1">
    <source>
        <dbReference type="Pfam" id="PF01208"/>
    </source>
</evidence>
<dbReference type="Gene3D" id="3.20.20.210">
    <property type="match status" value="1"/>
</dbReference>
<comment type="caution">
    <text evidence="2">The sequence shown here is derived from an EMBL/GenBank/DDBJ whole genome shotgun (WGS) entry which is preliminary data.</text>
</comment>
<dbReference type="CDD" id="cd03465">
    <property type="entry name" value="URO-D_like"/>
    <property type="match status" value="1"/>
</dbReference>
<accession>A0ABS0LRG6</accession>
<sequence length="344" mass="38528">MLSFNRIDSYMNGQKVERKPVVLFENIFAAKLMGLSYAESEKTAELISQKIINCYKQYDVDDVSLSFGTKGITVPLGAKLNTHSKLPESLRTYPLKEVHEIEYIDLANIRPSKNPRLQKLLDAYSLINQHFNQLISVRICIGAPFSLASNLIGPEKFLRLLRTEPKASQGLLSFASKAIKLVIDEWSVFANVHFHFSDPFASGDLISPRTYEQFALPYTEEVVKYLKEKKKNSSLHICGNTSRILSLMADTGIDCLSLDQKVDLEQAKKEVGHRLILLGNVDPVAVLQNGNKKEIYQAVKACFESAGESPKGFIIAPGCDLTYDTPAENIQYFVEVAKKFALNI</sequence>
<keyword evidence="3" id="KW-1185">Reference proteome</keyword>
<dbReference type="InterPro" id="IPR000257">
    <property type="entry name" value="Uroporphyrinogen_deCOase"/>
</dbReference>
<gene>
    <name evidence="2" type="ORF">HZY91_03925</name>
</gene>
<reference evidence="2 3" key="1">
    <citation type="submission" date="2020-07" db="EMBL/GenBank/DDBJ databases">
        <title>Facklamia lactis sp. nov., isolated from raw milk.</title>
        <authorList>
            <person name="Doll E.V."/>
            <person name="Huptas C."/>
            <person name="Staib L."/>
            <person name="Wenning M."/>
            <person name="Scherer S."/>
        </authorList>
    </citation>
    <scope>NUCLEOTIDE SEQUENCE [LARGE SCALE GENOMIC DNA]</scope>
    <source>
        <strain evidence="2 3">DSM 111018</strain>
    </source>
</reference>
<name>A0ABS0LRG6_9LACT</name>
<organism evidence="2 3">
    <name type="scientific">Facklamia lactis</name>
    <dbReference type="NCBI Taxonomy" id="2749967"/>
    <lineage>
        <taxon>Bacteria</taxon>
        <taxon>Bacillati</taxon>
        <taxon>Bacillota</taxon>
        <taxon>Bacilli</taxon>
        <taxon>Lactobacillales</taxon>
        <taxon>Aerococcaceae</taxon>
        <taxon>Facklamia</taxon>
    </lineage>
</organism>
<dbReference type="PANTHER" id="PTHR47099:SF1">
    <property type="entry name" value="METHYLCOBAMIDE:COM METHYLTRANSFERASE MTBA"/>
    <property type="match status" value="1"/>
</dbReference>
<protein>
    <submittedName>
        <fullName evidence="2">Uroporphyrinogen decarboxylase family protein</fullName>
    </submittedName>
</protein>
<dbReference type="SUPFAM" id="SSF51726">
    <property type="entry name" value="UROD/MetE-like"/>
    <property type="match status" value="1"/>
</dbReference>
<dbReference type="Pfam" id="PF01208">
    <property type="entry name" value="URO-D"/>
    <property type="match status" value="1"/>
</dbReference>